<feature type="domain" description="HTH cro/C1-type" evidence="1">
    <location>
        <begin position="20"/>
        <end position="73"/>
    </location>
</feature>
<dbReference type="KEGG" id="smao:CAG99_16605"/>
<dbReference type="Gene3D" id="1.10.260.40">
    <property type="entry name" value="lambda repressor-like DNA-binding domains"/>
    <property type="match status" value="1"/>
</dbReference>
<evidence type="ECO:0000259" key="1">
    <source>
        <dbReference type="PROSITE" id="PS50943"/>
    </source>
</evidence>
<dbReference type="Pfam" id="PF19054">
    <property type="entry name" value="DUF5753"/>
    <property type="match status" value="1"/>
</dbReference>
<organism evidence="2 3">
    <name type="scientific">Streptomyces marincola</name>
    <dbReference type="NCBI Taxonomy" id="2878388"/>
    <lineage>
        <taxon>Bacteria</taxon>
        <taxon>Bacillati</taxon>
        <taxon>Actinomycetota</taxon>
        <taxon>Actinomycetes</taxon>
        <taxon>Kitasatosporales</taxon>
        <taxon>Streptomycetaceae</taxon>
        <taxon>Streptomyces</taxon>
    </lineage>
</organism>
<dbReference type="CDD" id="cd00093">
    <property type="entry name" value="HTH_XRE"/>
    <property type="match status" value="1"/>
</dbReference>
<sequence length="271" mass="30013">MNDDDPAESLNAATAFGAEVKEVRTGRKLTQKGLGSAAGYSEAYVSKVESGHIFPSLKFARGCDTAFGTSGLFERLRARLQDSDSPSWFEPYIKLEKIAHTILDYSSYCLMGLLQTDEYMRAIFRAGLPHVEPEVIESKVRARARRREVLDREGPPSLWVVVNEHCLRLPVGGKHTMALQLEHLLSYASRPNVDLQVIPSSAGAAAAHVTSFTLMHFEQRPSVVWSDAAVDGVLQRKASVVAQISRNFDRLRANALSPDDSVEMIKTLLRE</sequence>
<reference evidence="2 3" key="1">
    <citation type="submission" date="2017-05" db="EMBL/GenBank/DDBJ databases">
        <title>Complete genome sequence of Streptomyces sp. SCSIO 03032 revealed the diverse biosynthetic pathways for its bioactive secondary metabolites.</title>
        <authorList>
            <person name="Ma L."/>
            <person name="Zhu Y."/>
            <person name="Zhang W."/>
            <person name="Zhang G."/>
            <person name="Tian X."/>
            <person name="Zhang S."/>
            <person name="Zhang C."/>
        </authorList>
    </citation>
    <scope>NUCLEOTIDE SEQUENCE [LARGE SCALE GENOMIC DNA]</scope>
    <source>
        <strain evidence="2 3">SCSIO 03032</strain>
    </source>
</reference>
<dbReference type="AlphaFoldDB" id="A0A1W7CZV6"/>
<dbReference type="SUPFAM" id="SSF47413">
    <property type="entry name" value="lambda repressor-like DNA-binding domains"/>
    <property type="match status" value="1"/>
</dbReference>
<dbReference type="InterPro" id="IPR001387">
    <property type="entry name" value="Cro/C1-type_HTH"/>
</dbReference>
<dbReference type="InterPro" id="IPR043917">
    <property type="entry name" value="DUF5753"/>
</dbReference>
<keyword evidence="3" id="KW-1185">Reference proteome</keyword>
<gene>
    <name evidence="2" type="ORF">CAG99_16605</name>
</gene>
<protein>
    <submittedName>
        <fullName evidence="2">Transcriptional regulator</fullName>
    </submittedName>
</protein>
<dbReference type="SMART" id="SM00530">
    <property type="entry name" value="HTH_XRE"/>
    <property type="match status" value="1"/>
</dbReference>
<dbReference type="OrthoDB" id="2897536at2"/>
<dbReference type="GO" id="GO:0003677">
    <property type="term" value="F:DNA binding"/>
    <property type="evidence" value="ECO:0007669"/>
    <property type="project" value="InterPro"/>
</dbReference>
<name>A0A1W7CZV6_9ACTN</name>
<dbReference type="Proteomes" id="UP000194218">
    <property type="component" value="Chromosome"/>
</dbReference>
<proteinExistence type="predicted"/>
<evidence type="ECO:0000313" key="2">
    <source>
        <dbReference type="EMBL" id="ARQ70247.1"/>
    </source>
</evidence>
<dbReference type="EMBL" id="CP021121">
    <property type="protein sequence ID" value="ARQ70247.1"/>
    <property type="molecule type" value="Genomic_DNA"/>
</dbReference>
<evidence type="ECO:0000313" key="3">
    <source>
        <dbReference type="Proteomes" id="UP000194218"/>
    </source>
</evidence>
<dbReference type="Pfam" id="PF13560">
    <property type="entry name" value="HTH_31"/>
    <property type="match status" value="1"/>
</dbReference>
<accession>A0A1W7CZV6</accession>
<dbReference type="InterPro" id="IPR010982">
    <property type="entry name" value="Lambda_DNA-bd_dom_sf"/>
</dbReference>
<dbReference type="RefSeq" id="WP_086160103.1">
    <property type="nucleotide sequence ID" value="NZ_CP021121.1"/>
</dbReference>
<dbReference type="PROSITE" id="PS50943">
    <property type="entry name" value="HTH_CROC1"/>
    <property type="match status" value="1"/>
</dbReference>